<organism evidence="6 7">
    <name type="scientific">Sphingobium yanoikuyae</name>
    <name type="common">Sphingomonas yanoikuyae</name>
    <dbReference type="NCBI Taxonomy" id="13690"/>
    <lineage>
        <taxon>Bacteria</taxon>
        <taxon>Pseudomonadati</taxon>
        <taxon>Pseudomonadota</taxon>
        <taxon>Alphaproteobacteria</taxon>
        <taxon>Sphingomonadales</taxon>
        <taxon>Sphingomonadaceae</taxon>
        <taxon>Sphingobium</taxon>
    </lineage>
</organism>
<evidence type="ECO:0000256" key="2">
    <source>
        <dbReference type="SAM" id="Coils"/>
    </source>
</evidence>
<feature type="transmembrane region" description="Helical" evidence="4">
    <location>
        <begin position="527"/>
        <end position="550"/>
    </location>
</feature>
<reference evidence="6 7" key="1">
    <citation type="submission" date="2020-07" db="EMBL/GenBank/DDBJ databases">
        <title>Whole genome sequence of Sphingobium yanoikuyae A3.</title>
        <authorList>
            <person name="Han S.-S."/>
        </authorList>
    </citation>
    <scope>NUCLEOTIDE SEQUENCE [LARGE SCALE GENOMIC DNA]</scope>
    <source>
        <strain evidence="6 7">A3</strain>
    </source>
</reference>
<proteinExistence type="predicted"/>
<keyword evidence="1" id="KW-1188">Viral release from host cell</keyword>
<evidence type="ECO:0000256" key="3">
    <source>
        <dbReference type="SAM" id="MobiDB-lite"/>
    </source>
</evidence>
<feature type="transmembrane region" description="Helical" evidence="4">
    <location>
        <begin position="426"/>
        <end position="445"/>
    </location>
</feature>
<feature type="region of interest" description="Disordered" evidence="3">
    <location>
        <begin position="1136"/>
        <end position="1159"/>
    </location>
</feature>
<evidence type="ECO:0000256" key="1">
    <source>
        <dbReference type="ARBA" id="ARBA00022612"/>
    </source>
</evidence>
<feature type="transmembrane region" description="Helical" evidence="4">
    <location>
        <begin position="457"/>
        <end position="478"/>
    </location>
</feature>
<keyword evidence="4" id="KW-0472">Membrane</keyword>
<dbReference type="InterPro" id="IPR010090">
    <property type="entry name" value="Phage_tape_meas"/>
</dbReference>
<dbReference type="EMBL" id="CP060122">
    <property type="protein sequence ID" value="QNG44707.1"/>
    <property type="molecule type" value="Genomic_DNA"/>
</dbReference>
<evidence type="ECO:0000259" key="5">
    <source>
        <dbReference type="Pfam" id="PF10145"/>
    </source>
</evidence>
<feature type="transmembrane region" description="Helical" evidence="4">
    <location>
        <begin position="392"/>
        <end position="419"/>
    </location>
</feature>
<feature type="coiled-coil region" evidence="2">
    <location>
        <begin position="850"/>
        <end position="894"/>
    </location>
</feature>
<protein>
    <submittedName>
        <fullName evidence="6">Phage tail tape measure protein</fullName>
    </submittedName>
</protein>
<accession>A0A9X7UCE2</accession>
<keyword evidence="2" id="KW-0175">Coiled coil</keyword>
<dbReference type="Proteomes" id="UP000515377">
    <property type="component" value="Chromosome"/>
</dbReference>
<feature type="region of interest" description="Disordered" evidence="3">
    <location>
        <begin position="710"/>
        <end position="759"/>
    </location>
</feature>
<feature type="transmembrane region" description="Helical" evidence="4">
    <location>
        <begin position="556"/>
        <end position="582"/>
    </location>
</feature>
<feature type="compositionally biased region" description="Basic and acidic residues" evidence="3">
    <location>
        <begin position="733"/>
        <end position="742"/>
    </location>
</feature>
<keyword evidence="4" id="KW-0812">Transmembrane</keyword>
<evidence type="ECO:0000313" key="6">
    <source>
        <dbReference type="EMBL" id="QNG44707.1"/>
    </source>
</evidence>
<feature type="domain" description="Phage tail tape measure protein" evidence="5">
    <location>
        <begin position="98"/>
        <end position="297"/>
    </location>
</feature>
<name>A0A9X7UCE2_SPHYA</name>
<keyword evidence="4" id="KW-1133">Transmembrane helix</keyword>
<dbReference type="Pfam" id="PF10145">
    <property type="entry name" value="PhageMin_Tail"/>
    <property type="match status" value="1"/>
</dbReference>
<dbReference type="PANTHER" id="PTHR37813:SF1">
    <property type="entry name" value="FELS-2 PROPHAGE PROTEIN"/>
    <property type="match status" value="1"/>
</dbReference>
<sequence>MNMAVVGAARVVFGADTSDFDAGAKGVEGVLGRLVEKFHEVEQRIKGIGAGVTLGITVPFAAMVRTVDKGAGSFEAQMKKVEAALEGVTGDELKQLSDMARTMGPQVGKGATEAASAIEALGLAGVSTADILGGALKAALDLAAAGMVDAASSSSLVTDIMGQFKVTAGQLPGVVNQIVGALDTSKFGFDDFRLAVGQGGAIAAASGVGFMDFATAVSATSTQFTSGADAGTSFKTYIQTLTGKSKEAEKAISKLGLSFFDANGKLKPLAEQAEVLRKAYGDLTDEAKNKGLEKVFGADAARTAIGLMDQGREGFEKLQAAIAGGDVEAKIAKRLEGSEAAGKRIAVAWESVKISLGIDTGLLDIVTAIKDGFARMLEAIANAPPAVLKVGAAFSALAAAIGPLLLIVGQLGAIFLAHFAASRFGLIGRALGLIIAPVSTLIGLLGEFGLARVLTMAAGRLLALAGPVGWAIGAFLLFKDQIIFALQAVWKGVVETLGPPLEAIITKVGAIFSKLSGGPVGSAIEGLITLLSGVADIIGTILVGAILLAGEIIERTLAAIVAVISGVVDVISGVVDVVSALLRGDFSGAWEAAGGIVEAVFGTIVDVIAAFVPEISAELQSAYSEAKKWLADGFAAIVGWFTASVQSGVNYVANAFPNVVAAAKGVYQGVKGWLVDKFGGLMTWIGNAAKWIGDKYSALKERLGLGAAANDNAPAAPEKPKDDGAPPPAKPKRSIDFDDDSAKKKKTPKGRNTAYDSVNRQQLADDVALEAARLRGDRDAERAIRDRLELSKQIEAYQRTGLSLEAATAAATQDMATLEEARRAGLAKDLERDEAAHQIDLARIAGNRSLEETLARQEELKDRIAGFQRDGLSLEEATARALSQQLDIDKARADLRKRLIADDEQDRQLSLAQARGDSEERIRALQREIDIRNRQRELERDFEMTPEQAKDQASREWDEMEKARQTGVFRDTFKEGVRAALDGDFKGWFKNWWKDRVAKGMEEALNSLSDLIASLFSKAGSGGSGGGIGGAIGKVLGSVFGGGSSSTADIVVNNDAISKAFASAPGFKTGGRGIIKGKPGIDANMVSFRATAGEIVNIERPGNDVGDPVGGGTTINYYGPGAEEFWGAINANSQQNAVGAVSDSNRRRDRRASRRMGRR</sequence>
<dbReference type="NCBIfam" id="TIGR01760">
    <property type="entry name" value="tape_meas_TP901"/>
    <property type="match status" value="1"/>
</dbReference>
<evidence type="ECO:0000313" key="7">
    <source>
        <dbReference type="Proteomes" id="UP000515377"/>
    </source>
</evidence>
<dbReference type="PANTHER" id="PTHR37813">
    <property type="entry name" value="FELS-2 PROPHAGE PROTEIN"/>
    <property type="match status" value="1"/>
</dbReference>
<evidence type="ECO:0000256" key="4">
    <source>
        <dbReference type="SAM" id="Phobius"/>
    </source>
</evidence>
<gene>
    <name evidence="6" type="ORF">H3V42_23110</name>
</gene>
<dbReference type="AlphaFoldDB" id="A0A9X7UCE2"/>
<feature type="compositionally biased region" description="Basic residues" evidence="3">
    <location>
        <begin position="1147"/>
        <end position="1159"/>
    </location>
</feature>